<dbReference type="PANTHER" id="PTHR46060:SF1">
    <property type="entry name" value="MARINER MOS1 TRANSPOSASE-LIKE PROTEIN"/>
    <property type="match status" value="1"/>
</dbReference>
<reference evidence="1" key="1">
    <citation type="submission" date="2013-04" db="EMBL/GenBank/DDBJ databases">
        <authorList>
            <person name="Qu J."/>
            <person name="Murali S.C."/>
            <person name="Bandaranaike D."/>
            <person name="Bellair M."/>
            <person name="Blankenburg K."/>
            <person name="Chao H."/>
            <person name="Dinh H."/>
            <person name="Doddapaneni H."/>
            <person name="Downs B."/>
            <person name="Dugan-Rocha S."/>
            <person name="Elkadiri S."/>
            <person name="Gnanaolivu R.D."/>
            <person name="Hernandez B."/>
            <person name="Javaid M."/>
            <person name="Jayaseelan J.C."/>
            <person name="Lee S."/>
            <person name="Li M."/>
            <person name="Ming W."/>
            <person name="Munidasa M."/>
            <person name="Muniz J."/>
            <person name="Nguyen L."/>
            <person name="Ongeri F."/>
            <person name="Osuji N."/>
            <person name="Pu L.-L."/>
            <person name="Puazo M."/>
            <person name="Qu C."/>
            <person name="Quiroz J."/>
            <person name="Raj R."/>
            <person name="Weissenberger G."/>
            <person name="Xin Y."/>
            <person name="Zou X."/>
            <person name="Han Y."/>
            <person name="Richards S."/>
            <person name="Worley K."/>
            <person name="Muzny D."/>
            <person name="Gibbs R."/>
        </authorList>
    </citation>
    <scope>NUCLEOTIDE SEQUENCE</scope>
    <source>
        <strain evidence="1">Sampled in the wild</strain>
    </source>
</reference>
<evidence type="ECO:0000313" key="2">
    <source>
        <dbReference type="Proteomes" id="UP000792457"/>
    </source>
</evidence>
<name>A0A8K0K9Y4_LADFU</name>
<evidence type="ECO:0000313" key="1">
    <source>
        <dbReference type="EMBL" id="KAG8230543.1"/>
    </source>
</evidence>
<dbReference type="OrthoDB" id="8182702at2759"/>
<dbReference type="Gene3D" id="3.30.420.10">
    <property type="entry name" value="Ribonuclease H-like superfamily/Ribonuclease H"/>
    <property type="match status" value="1"/>
</dbReference>
<proteinExistence type="predicted"/>
<reference evidence="1" key="2">
    <citation type="submission" date="2017-10" db="EMBL/GenBank/DDBJ databases">
        <title>Ladona fulva Genome sequencing and assembly.</title>
        <authorList>
            <person name="Murali S."/>
            <person name="Richards S."/>
            <person name="Bandaranaike D."/>
            <person name="Bellair M."/>
            <person name="Blankenburg K."/>
            <person name="Chao H."/>
            <person name="Dinh H."/>
            <person name="Doddapaneni H."/>
            <person name="Dugan-Rocha S."/>
            <person name="Elkadiri S."/>
            <person name="Gnanaolivu R."/>
            <person name="Hernandez B."/>
            <person name="Skinner E."/>
            <person name="Javaid M."/>
            <person name="Lee S."/>
            <person name="Li M."/>
            <person name="Ming W."/>
            <person name="Munidasa M."/>
            <person name="Muniz J."/>
            <person name="Nguyen L."/>
            <person name="Hughes D."/>
            <person name="Osuji N."/>
            <person name="Pu L.-L."/>
            <person name="Puazo M."/>
            <person name="Qu C."/>
            <person name="Quiroz J."/>
            <person name="Raj R."/>
            <person name="Weissenberger G."/>
            <person name="Xin Y."/>
            <person name="Zou X."/>
            <person name="Han Y."/>
            <person name="Worley K."/>
            <person name="Muzny D."/>
            <person name="Gibbs R."/>
        </authorList>
    </citation>
    <scope>NUCLEOTIDE SEQUENCE</scope>
    <source>
        <strain evidence="1">Sampled in the wild</strain>
    </source>
</reference>
<dbReference type="EMBL" id="KZ308494">
    <property type="protein sequence ID" value="KAG8230543.1"/>
    <property type="molecule type" value="Genomic_DNA"/>
</dbReference>
<dbReference type="InterPro" id="IPR052709">
    <property type="entry name" value="Transposase-MT_Hybrid"/>
</dbReference>
<evidence type="ECO:0008006" key="3">
    <source>
        <dbReference type="Google" id="ProtNLM"/>
    </source>
</evidence>
<sequence>MLIKDKLSHDTSPRHPPYSPDLAPSDFHLFGPMKKFLAGQHFVRDGEVKSAVCRWLYSQQTDFFEQGILKLVPRWEKCVEKIGDYVEK</sequence>
<organism evidence="1 2">
    <name type="scientific">Ladona fulva</name>
    <name type="common">Scarce chaser dragonfly</name>
    <name type="synonym">Libellula fulva</name>
    <dbReference type="NCBI Taxonomy" id="123851"/>
    <lineage>
        <taxon>Eukaryota</taxon>
        <taxon>Metazoa</taxon>
        <taxon>Ecdysozoa</taxon>
        <taxon>Arthropoda</taxon>
        <taxon>Hexapoda</taxon>
        <taxon>Insecta</taxon>
        <taxon>Pterygota</taxon>
        <taxon>Palaeoptera</taxon>
        <taxon>Odonata</taxon>
        <taxon>Epiprocta</taxon>
        <taxon>Anisoptera</taxon>
        <taxon>Libelluloidea</taxon>
        <taxon>Libellulidae</taxon>
        <taxon>Ladona</taxon>
    </lineage>
</organism>
<dbReference type="Proteomes" id="UP000792457">
    <property type="component" value="Unassembled WGS sequence"/>
</dbReference>
<dbReference type="GO" id="GO:0003676">
    <property type="term" value="F:nucleic acid binding"/>
    <property type="evidence" value="ECO:0007669"/>
    <property type="project" value="InterPro"/>
</dbReference>
<keyword evidence="2" id="KW-1185">Reference proteome</keyword>
<accession>A0A8K0K9Y4</accession>
<dbReference type="PANTHER" id="PTHR46060">
    <property type="entry name" value="MARINER MOS1 TRANSPOSASE-LIKE PROTEIN"/>
    <property type="match status" value="1"/>
</dbReference>
<gene>
    <name evidence="1" type="ORF">J437_LFUL008366</name>
</gene>
<protein>
    <recommendedName>
        <fullName evidence="3">Histone-lysine N-methyltransferase SETMAR</fullName>
    </recommendedName>
</protein>
<dbReference type="InterPro" id="IPR036397">
    <property type="entry name" value="RNaseH_sf"/>
</dbReference>
<dbReference type="AlphaFoldDB" id="A0A8K0K9Y4"/>
<comment type="caution">
    <text evidence="1">The sequence shown here is derived from an EMBL/GenBank/DDBJ whole genome shotgun (WGS) entry which is preliminary data.</text>
</comment>